<proteinExistence type="predicted"/>
<evidence type="ECO:0000313" key="3">
    <source>
        <dbReference type="EMBL" id="KXA99231.1"/>
    </source>
</evidence>
<evidence type="ECO:0000313" key="4">
    <source>
        <dbReference type="Proteomes" id="UP000070341"/>
    </source>
</evidence>
<reference evidence="3 4" key="1">
    <citation type="journal article" date="2016" name="Sci. Rep.">
        <title>Metabolic traits of an uncultured archaeal lineage -MSBL1- from brine pools of the Red Sea.</title>
        <authorList>
            <person name="Mwirichia R."/>
            <person name="Alam I."/>
            <person name="Rashid M."/>
            <person name="Vinu M."/>
            <person name="Ba-Alawi W."/>
            <person name="Anthony Kamau A."/>
            <person name="Kamanda Ngugi D."/>
            <person name="Goker M."/>
            <person name="Klenk H.P."/>
            <person name="Bajic V."/>
            <person name="Stingl U."/>
        </authorList>
    </citation>
    <scope>NUCLEOTIDE SEQUENCE [LARGE SCALE GENOMIC DNA]</scope>
    <source>
        <strain evidence="3">SCGC-AAA259M10</strain>
    </source>
</reference>
<evidence type="ECO:0000259" key="2">
    <source>
        <dbReference type="Pfam" id="PF13514"/>
    </source>
</evidence>
<organism evidence="3 4">
    <name type="scientific">candidate division MSBL1 archaeon SCGC-AAA259M10</name>
    <dbReference type="NCBI Taxonomy" id="1698270"/>
    <lineage>
        <taxon>Archaea</taxon>
        <taxon>Methanobacteriati</taxon>
        <taxon>Methanobacteriota</taxon>
        <taxon>candidate division MSBL1</taxon>
    </lineage>
</organism>
<dbReference type="AlphaFoldDB" id="A0A133UYI4"/>
<dbReference type="Pfam" id="PF13514">
    <property type="entry name" value="AAA_27"/>
    <property type="match status" value="1"/>
</dbReference>
<comment type="caution">
    <text evidence="3">The sequence shown here is derived from an EMBL/GenBank/DDBJ whole genome shotgun (WGS) entry which is preliminary data.</text>
</comment>
<name>A0A133UYI4_9EURY</name>
<accession>A0A133UYI4</accession>
<dbReference type="InterPro" id="IPR027417">
    <property type="entry name" value="P-loop_NTPase"/>
</dbReference>
<feature type="coiled-coil region" evidence="1">
    <location>
        <begin position="157"/>
        <end position="213"/>
    </location>
</feature>
<keyword evidence="1" id="KW-0175">Coiled coil</keyword>
<protein>
    <recommendedName>
        <fullName evidence="2">YhaN AAA domain-containing protein</fullName>
    </recommendedName>
</protein>
<dbReference type="EMBL" id="LHXU01000064">
    <property type="protein sequence ID" value="KXA99231.1"/>
    <property type="molecule type" value="Genomic_DNA"/>
</dbReference>
<dbReference type="InterPro" id="IPR038734">
    <property type="entry name" value="YhaN_AAA"/>
</dbReference>
<dbReference type="Gene3D" id="3.40.50.300">
    <property type="entry name" value="P-loop containing nucleotide triphosphate hydrolases"/>
    <property type="match status" value="1"/>
</dbReference>
<keyword evidence="4" id="KW-1185">Reference proteome</keyword>
<dbReference type="Proteomes" id="UP000070341">
    <property type="component" value="Unassembled WGS sequence"/>
</dbReference>
<dbReference type="SUPFAM" id="SSF52540">
    <property type="entry name" value="P-loop containing nucleoside triphosphate hydrolases"/>
    <property type="match status" value="1"/>
</dbReference>
<gene>
    <name evidence="3" type="ORF">AKJ40_03660</name>
</gene>
<evidence type="ECO:0000256" key="1">
    <source>
        <dbReference type="SAM" id="Coils"/>
    </source>
</evidence>
<sequence length="271" mass="30955">MKMKEINIPRYGPIRDINWTLEGGIQPIYGPNESGKTLLVEALMRIFGGKDISLPEGAERVEEKPEGYVVVEMDGEEKKINFDNPLCEYLNVDPDELTNTLVVRNSDLCIESEDQFYERVSDKLSGLWTDGIRRVEGELKKLGRLTGTLKLSNKKDFNKAKDQLNAAQDLREDVEKYLTEAEEEGISKLEAQKLSAESRINRLKKRKEKLKLGKLLEAHDKASSALNQLFDIPSEDLTSDLRVKVDKSKDLLEKKPEFEKNLDLFNNPTHF</sequence>
<feature type="domain" description="YhaN AAA" evidence="2">
    <location>
        <begin position="1"/>
        <end position="47"/>
    </location>
</feature>